<proteinExistence type="predicted"/>
<gene>
    <name evidence="1" type="ORF">UV8b_02594</name>
</gene>
<accession>A0A8E5HN74</accession>
<dbReference type="Proteomes" id="UP000027002">
    <property type="component" value="Chromosome 2"/>
</dbReference>
<protein>
    <submittedName>
        <fullName evidence="1">Uncharacterized protein</fullName>
    </submittedName>
</protein>
<evidence type="ECO:0000313" key="1">
    <source>
        <dbReference type="EMBL" id="QUC18353.1"/>
    </source>
</evidence>
<reference evidence="1" key="1">
    <citation type="submission" date="2020-03" db="EMBL/GenBank/DDBJ databases">
        <title>A mixture of massive structural variations and highly conserved coding sequences in Ustilaginoidea virens genome.</title>
        <authorList>
            <person name="Zhang K."/>
            <person name="Zhao Z."/>
            <person name="Zhang Z."/>
            <person name="Li Y."/>
            <person name="Hsiang T."/>
            <person name="Sun W."/>
        </authorList>
    </citation>
    <scope>NUCLEOTIDE SEQUENCE</scope>
    <source>
        <strain evidence="1">UV-8b</strain>
    </source>
</reference>
<sequence length="51" mass="5336">MINMITITITIIISKIITIVTINTGSSSRVFGEVVGNQGDAVVPARHAAVL</sequence>
<organism evidence="1 2">
    <name type="scientific">Ustilaginoidea virens</name>
    <name type="common">Rice false smut fungus</name>
    <name type="synonym">Villosiclava virens</name>
    <dbReference type="NCBI Taxonomy" id="1159556"/>
    <lineage>
        <taxon>Eukaryota</taxon>
        <taxon>Fungi</taxon>
        <taxon>Dikarya</taxon>
        <taxon>Ascomycota</taxon>
        <taxon>Pezizomycotina</taxon>
        <taxon>Sordariomycetes</taxon>
        <taxon>Hypocreomycetidae</taxon>
        <taxon>Hypocreales</taxon>
        <taxon>Clavicipitaceae</taxon>
        <taxon>Ustilaginoidea</taxon>
    </lineage>
</organism>
<evidence type="ECO:0000313" key="2">
    <source>
        <dbReference type="Proteomes" id="UP000027002"/>
    </source>
</evidence>
<dbReference type="EMBL" id="CP072754">
    <property type="protein sequence ID" value="QUC18353.1"/>
    <property type="molecule type" value="Genomic_DNA"/>
</dbReference>
<dbReference type="AlphaFoldDB" id="A0A8E5HN74"/>
<name>A0A8E5HN74_USTVR</name>
<keyword evidence="2" id="KW-1185">Reference proteome</keyword>
<dbReference type="RefSeq" id="XP_042996026.1">
    <property type="nucleotide sequence ID" value="XM_043140092.1"/>
</dbReference>
<dbReference type="KEGG" id="uvi:66063372"/>
<dbReference type="GeneID" id="66063372"/>